<organism evidence="1">
    <name type="scientific">bioreactor metagenome</name>
    <dbReference type="NCBI Taxonomy" id="1076179"/>
    <lineage>
        <taxon>unclassified sequences</taxon>
        <taxon>metagenomes</taxon>
        <taxon>ecological metagenomes</taxon>
    </lineage>
</organism>
<comment type="caution">
    <text evidence="1">The sequence shown here is derived from an EMBL/GenBank/DDBJ whole genome shotgun (WGS) entry which is preliminary data.</text>
</comment>
<proteinExistence type="predicted"/>
<reference evidence="1" key="1">
    <citation type="submission" date="2019-08" db="EMBL/GenBank/DDBJ databases">
        <authorList>
            <person name="Kucharzyk K."/>
            <person name="Murdoch R.W."/>
            <person name="Higgins S."/>
            <person name="Loffler F."/>
        </authorList>
    </citation>
    <scope>NUCLEOTIDE SEQUENCE</scope>
</reference>
<dbReference type="AlphaFoldDB" id="A0A645E9M3"/>
<name>A0A645E9M3_9ZZZZ</name>
<accession>A0A645E9M3</accession>
<dbReference type="AntiFam" id="ANF00217">
    <property type="entry name" value="Shadow ORF (opposite uvrB)"/>
</dbReference>
<dbReference type="EMBL" id="VSSQ01044771">
    <property type="protein sequence ID" value="MPM98627.1"/>
    <property type="molecule type" value="Genomic_DNA"/>
</dbReference>
<sequence>MKQIRSGQFLVFFNGNQRLVEFRRISDTVNAGNRGYNQNISSSGKQTCRCRKPKFFHFFINGQILFDISICGSDECFRLIIIVITHEILYRVFRKKLLELHKKLRRQSFVVCQNQSWFLHILHHICHGESFPGTGNSEQGLVFFAAFYAIRQFFNRLRLVAGWSVF</sequence>
<gene>
    <name evidence="1" type="ORF">SDC9_145815</name>
</gene>
<protein>
    <submittedName>
        <fullName evidence="1">Uncharacterized protein</fullName>
    </submittedName>
</protein>
<evidence type="ECO:0000313" key="1">
    <source>
        <dbReference type="EMBL" id="MPM98627.1"/>
    </source>
</evidence>